<proteinExistence type="predicted"/>
<comment type="caution">
    <text evidence="1">The sequence shown here is derived from an EMBL/GenBank/DDBJ whole genome shotgun (WGS) entry which is preliminary data.</text>
</comment>
<accession>W1X6Q2</accession>
<dbReference type="AlphaFoldDB" id="W1X6Q2"/>
<feature type="non-terminal residue" evidence="1">
    <location>
        <position position="35"/>
    </location>
</feature>
<dbReference type="EMBL" id="AZMM01017585">
    <property type="protein sequence ID" value="ETJ25963.1"/>
    <property type="molecule type" value="Genomic_DNA"/>
</dbReference>
<protein>
    <submittedName>
        <fullName evidence="1">Uncharacterized protein</fullName>
    </submittedName>
</protein>
<evidence type="ECO:0000313" key="1">
    <source>
        <dbReference type="EMBL" id="ETJ25963.1"/>
    </source>
</evidence>
<reference evidence="1" key="1">
    <citation type="submission" date="2013-12" db="EMBL/GenBank/DDBJ databases">
        <title>A Varibaculum cambriense genome reconstructed from a premature infant gut community with otherwise low bacterial novelty that shifts toward anaerobic metabolism during the third week of life.</title>
        <authorList>
            <person name="Brown C.T."/>
            <person name="Sharon I."/>
            <person name="Thomas B.C."/>
            <person name="Castelle C.J."/>
            <person name="Morowitz M.J."/>
            <person name="Banfield J.F."/>
        </authorList>
    </citation>
    <scope>NUCLEOTIDE SEQUENCE</scope>
</reference>
<sequence>MEKVFYGGIELTKYITVAKGFTLFDGADFDPQFGD</sequence>
<gene>
    <name evidence="1" type="ORF">Q604_UNBC17585G0001</name>
</gene>
<organism evidence="1">
    <name type="scientific">human gut metagenome</name>
    <dbReference type="NCBI Taxonomy" id="408170"/>
    <lineage>
        <taxon>unclassified sequences</taxon>
        <taxon>metagenomes</taxon>
        <taxon>organismal metagenomes</taxon>
    </lineage>
</organism>
<name>W1X6Q2_9ZZZZ</name>